<dbReference type="Pfam" id="PF14524">
    <property type="entry name" value="Wzt_C"/>
    <property type="match status" value="1"/>
</dbReference>
<organism evidence="4 5">
    <name type="scientific">Pseudomonas fluorescens</name>
    <dbReference type="NCBI Taxonomy" id="294"/>
    <lineage>
        <taxon>Bacteria</taxon>
        <taxon>Pseudomonadati</taxon>
        <taxon>Pseudomonadota</taxon>
        <taxon>Gammaproteobacteria</taxon>
        <taxon>Pseudomonadales</taxon>
        <taxon>Pseudomonadaceae</taxon>
        <taxon>Pseudomonas</taxon>
    </lineage>
</organism>
<proteinExistence type="predicted"/>
<dbReference type="PROSITE" id="PS00211">
    <property type="entry name" value="ABC_TRANSPORTER_1"/>
    <property type="match status" value="1"/>
</dbReference>
<comment type="caution">
    <text evidence="4">The sequence shown here is derived from an EMBL/GenBank/DDBJ whole genome shotgun (WGS) entry which is preliminary data.</text>
</comment>
<dbReference type="AlphaFoldDB" id="A0A0D0PH34"/>
<dbReference type="PANTHER" id="PTHR46743">
    <property type="entry name" value="TEICHOIC ACIDS EXPORT ATP-BINDING PROTEIN TAGH"/>
    <property type="match status" value="1"/>
</dbReference>
<dbReference type="Proteomes" id="UP000032101">
    <property type="component" value="Unassembled WGS sequence"/>
</dbReference>
<dbReference type="SMART" id="SM00382">
    <property type="entry name" value="AAA"/>
    <property type="match status" value="1"/>
</dbReference>
<dbReference type="GO" id="GO:0140359">
    <property type="term" value="F:ABC-type transporter activity"/>
    <property type="evidence" value="ECO:0007669"/>
    <property type="project" value="InterPro"/>
</dbReference>
<dbReference type="Pfam" id="PF00005">
    <property type="entry name" value="ABC_tran"/>
    <property type="match status" value="1"/>
</dbReference>
<feature type="domain" description="ABC transporter" evidence="3">
    <location>
        <begin position="24"/>
        <end position="248"/>
    </location>
</feature>
<dbReference type="InterPro" id="IPR029439">
    <property type="entry name" value="Wzt_C"/>
</dbReference>
<dbReference type="SUPFAM" id="SSF53756">
    <property type="entry name" value="UDP-Glycosyltransferase/glycogen phosphorylase"/>
    <property type="match status" value="1"/>
</dbReference>
<dbReference type="SUPFAM" id="SSF52540">
    <property type="entry name" value="P-loop containing nucleoside triphosphate hydrolases"/>
    <property type="match status" value="1"/>
</dbReference>
<sequence length="902" mass="98436">MSNEVAINAENLSKCYQIYDAPKDRLLQMVMRGKKRFYREFWALNDVSLSVARGETVGIIGRNGSGKSTLLQLICGTLMPTHGSVRGNGRIAALLELGAGFNPEFTGRDNVYMNAAVLGLSRAEIDARFEDILAFANIGDFIDQPTKIYSSGMLVRLAFAVSVGVEPDILIVDEALAVGDASFQFKCLSRLEELTAKGTTLLFVSHDMSMVKRFCHRVIYLREGQVVASGAPDEMAELYLLDMRDEQRRWASGGVIPVTRKPFMGGLDGIAFGTEEGRITAACFTDTQQLTSSYLYGNDIEIRVEAVLHESIRQPNISFTIQEARLLVIGGANFALPMGPVENGWRRAAINVRFPANLAAGRYHVTLKLLHGVTEDTSQLIEKQVAPLAFDVLPSARHFLGMVDLGLHSVGPGAQACLAEDKLKERDALTEPTRKPDWQVAIFGTFDVENYGDLLFPILAEAELARRLGNVHLHRFSYHAKTPAEWPYAVTSLTELPRVAEDLDGVLIGGGFLIRFDKVVAPGYGPTTPDIHHPTGYWLTPALVGLQHGIPVLWNAPGMHCNHVPDWARPLLTMALEQSRYVRVRDVPTRDALAALTSRAEIDVLPDTAFGLPRLIDEQQPSPAFVQLREQAGLDRPYIVIHAIHVVESFVRLFEEHPQAFEAYRFLVVPIGPVLGDDPSVIAARLPGAVTLPFWPQPLLMAEILSQAQAVIGHSYHLAISALAFGVPVFCSADLTTGKYTALAEFDSLHALPDVATIDPQWFLSRVGKTAPSPAARAAADTLVAHWDRVADIIRQGRTASRPALGAFLQHLPNLLEGAAERGAAPHAQCAPEPITPRVVAPVPGPSAQEVAQQALISQLSQQLASSNARVLQLEGSSSFRMTAPLRSIARGIRKLTATQNK</sequence>
<evidence type="ECO:0000259" key="3">
    <source>
        <dbReference type="PROSITE" id="PS50893"/>
    </source>
</evidence>
<dbReference type="Gene3D" id="3.40.50.300">
    <property type="entry name" value="P-loop containing nucleotide triphosphate hydrolases"/>
    <property type="match status" value="1"/>
</dbReference>
<dbReference type="InterPro" id="IPR017871">
    <property type="entry name" value="ABC_transporter-like_CS"/>
</dbReference>
<dbReference type="InterPro" id="IPR050683">
    <property type="entry name" value="Bact_Polysacc_Export_ATP-bd"/>
</dbReference>
<dbReference type="InterPro" id="IPR003593">
    <property type="entry name" value="AAA+_ATPase"/>
</dbReference>
<dbReference type="InterPro" id="IPR027417">
    <property type="entry name" value="P-loop_NTPase"/>
</dbReference>
<dbReference type="GO" id="GO:0016887">
    <property type="term" value="F:ATP hydrolysis activity"/>
    <property type="evidence" value="ECO:0007669"/>
    <property type="project" value="InterPro"/>
</dbReference>
<evidence type="ECO:0000313" key="5">
    <source>
        <dbReference type="Proteomes" id="UP000032101"/>
    </source>
</evidence>
<protein>
    <submittedName>
        <fullName evidence="4">ABC transporter ATP-binding protein</fullName>
    </submittedName>
</protein>
<dbReference type="InterPro" id="IPR015860">
    <property type="entry name" value="ABC_transpr_TagH-like"/>
</dbReference>
<dbReference type="PANTHER" id="PTHR46743:SF3">
    <property type="entry name" value="ABC-TYPE POLYSACCHARIDE_POLYOL PHOSPHATE TRANSPORT SYSTEM, ATPASE COMPONENT"/>
    <property type="match status" value="1"/>
</dbReference>
<dbReference type="GO" id="GO:0016020">
    <property type="term" value="C:membrane"/>
    <property type="evidence" value="ECO:0007669"/>
    <property type="project" value="InterPro"/>
</dbReference>
<dbReference type="GO" id="GO:0005524">
    <property type="term" value="F:ATP binding"/>
    <property type="evidence" value="ECO:0007669"/>
    <property type="project" value="UniProtKB-KW"/>
</dbReference>
<name>A0A0D0PH34_PSEFL</name>
<dbReference type="PATRIC" id="fig|294.124.peg.1663"/>
<dbReference type="InterPro" id="IPR007345">
    <property type="entry name" value="Polysacch_pyruvyl_Trfase"/>
</dbReference>
<keyword evidence="1" id="KW-0547">Nucleotide-binding</keyword>
<evidence type="ECO:0000256" key="1">
    <source>
        <dbReference type="ARBA" id="ARBA00022741"/>
    </source>
</evidence>
<reference evidence="4 5" key="1">
    <citation type="submission" date="2015-01" db="EMBL/GenBank/DDBJ databases">
        <title>Draft Genome Sequence of the Biocontrol and Plant Growth-Promoting Rhizobacteria (PGPR) Pseudomonas fluorescens UM270.</title>
        <authorList>
            <person name="Hernandez-Salmeron J.E."/>
            <person name="Santoyo G."/>
            <person name="Moreno-Hagelsieb G."/>
            <person name="Hernandez-Leon R."/>
        </authorList>
    </citation>
    <scope>NUCLEOTIDE SEQUENCE [LARGE SCALE GENOMIC DNA]</scope>
    <source>
        <strain evidence="4 5">UM270</strain>
    </source>
</reference>
<dbReference type="Gene3D" id="2.70.50.60">
    <property type="entry name" value="abc- transporter (atp binding component) like domain"/>
    <property type="match status" value="1"/>
</dbReference>
<dbReference type="InterPro" id="IPR003439">
    <property type="entry name" value="ABC_transporter-like_ATP-bd"/>
</dbReference>
<evidence type="ECO:0000313" key="4">
    <source>
        <dbReference type="EMBL" id="KIQ59932.1"/>
    </source>
</evidence>
<dbReference type="CDD" id="cd10147">
    <property type="entry name" value="Wzt_C-like"/>
    <property type="match status" value="1"/>
</dbReference>
<keyword evidence="2 4" id="KW-0067">ATP-binding</keyword>
<evidence type="ECO:0000256" key="2">
    <source>
        <dbReference type="ARBA" id="ARBA00022840"/>
    </source>
</evidence>
<dbReference type="OrthoDB" id="9778870at2"/>
<accession>A0A0D0PH34</accession>
<dbReference type="EMBL" id="JXNZ01000052">
    <property type="protein sequence ID" value="KIQ59932.1"/>
    <property type="molecule type" value="Genomic_DNA"/>
</dbReference>
<dbReference type="CDD" id="cd03220">
    <property type="entry name" value="ABC_KpsT_Wzt"/>
    <property type="match status" value="1"/>
</dbReference>
<gene>
    <name evidence="4" type="ORF">RL74_08070</name>
</gene>
<dbReference type="Pfam" id="PF04230">
    <property type="entry name" value="PS_pyruv_trans"/>
    <property type="match status" value="1"/>
</dbReference>
<dbReference type="PROSITE" id="PS50893">
    <property type="entry name" value="ABC_TRANSPORTER_2"/>
    <property type="match status" value="1"/>
</dbReference>